<evidence type="ECO:0008006" key="4">
    <source>
        <dbReference type="Google" id="ProtNLM"/>
    </source>
</evidence>
<protein>
    <recommendedName>
        <fullName evidence="4">HTH merR-type domain-containing protein</fullName>
    </recommendedName>
</protein>
<keyword evidence="1" id="KW-0175">Coiled coil</keyword>
<dbReference type="Proteomes" id="UP000614490">
    <property type="component" value="Unassembled WGS sequence"/>
</dbReference>
<reference evidence="2 3" key="1">
    <citation type="journal article" date="2005" name="Int. J. Syst. Evol. Microbiol.">
        <title>Halobacillus yeomjeoni sp. nov., isolated from a marine solar saltern in Korea.</title>
        <authorList>
            <person name="Yoon J.H."/>
            <person name="Kang S.J."/>
            <person name="Lee C.H."/>
            <person name="Oh H.W."/>
            <person name="Oh T.K."/>
        </authorList>
    </citation>
    <scope>NUCLEOTIDE SEQUENCE [LARGE SCALE GENOMIC DNA]</scope>
    <source>
        <strain evidence="2 3">KCTC 3957</strain>
    </source>
</reference>
<feature type="coiled-coil region" evidence="1">
    <location>
        <begin position="173"/>
        <end position="202"/>
    </location>
</feature>
<dbReference type="AlphaFoldDB" id="A0A931HVC8"/>
<dbReference type="Gene3D" id="1.10.1660.10">
    <property type="match status" value="1"/>
</dbReference>
<comment type="caution">
    <text evidence="2">The sequence shown here is derived from an EMBL/GenBank/DDBJ whole genome shotgun (WGS) entry which is preliminary data.</text>
</comment>
<evidence type="ECO:0000256" key="1">
    <source>
        <dbReference type="SAM" id="Coils"/>
    </source>
</evidence>
<organism evidence="2 3">
    <name type="scientific">Halobacillus yeomjeoni</name>
    <dbReference type="NCBI Taxonomy" id="311194"/>
    <lineage>
        <taxon>Bacteria</taxon>
        <taxon>Bacillati</taxon>
        <taxon>Bacillota</taxon>
        <taxon>Bacilli</taxon>
        <taxon>Bacillales</taxon>
        <taxon>Bacillaceae</taxon>
        <taxon>Halobacillus</taxon>
    </lineage>
</organism>
<evidence type="ECO:0000313" key="2">
    <source>
        <dbReference type="EMBL" id="MBH0230229.1"/>
    </source>
</evidence>
<proteinExistence type="predicted"/>
<dbReference type="SUPFAM" id="SSF46955">
    <property type="entry name" value="Putative DNA-binding domain"/>
    <property type="match status" value="1"/>
</dbReference>
<feature type="coiled-coil region" evidence="1">
    <location>
        <begin position="112"/>
        <end position="146"/>
    </location>
</feature>
<accession>A0A931HVC8</accession>
<dbReference type="EMBL" id="JADZSC010000002">
    <property type="protein sequence ID" value="MBH0230229.1"/>
    <property type="molecule type" value="Genomic_DNA"/>
</dbReference>
<sequence>MRHDIRPNERAYSTKEVAEEVGIATPTVRKYGQILERNGYEFFKEGDRRIFVQSDIDALIAIRDTAQPKDDTAKELVERQQERLSSTETTSVAAPDTYDTALQDSAKLHEFLKFLSSELAASREMNAQLSNDITQLKTTVSRLQQDHHVISAGVGNMAQKTNTKIDKLTARQEAQYEELLEQEKLKSDMLQQELQAMREEQKREWQSQNEFNKRLEGKVKNSKGTWDWLRSLFSK</sequence>
<name>A0A931HVC8_9BACI</name>
<dbReference type="RefSeq" id="WP_197316877.1">
    <property type="nucleotide sequence ID" value="NZ_JADZSC010000002.1"/>
</dbReference>
<dbReference type="InterPro" id="IPR009061">
    <property type="entry name" value="DNA-bd_dom_put_sf"/>
</dbReference>
<keyword evidence="3" id="KW-1185">Reference proteome</keyword>
<gene>
    <name evidence="2" type="ORF">H0267_08390</name>
</gene>
<evidence type="ECO:0000313" key="3">
    <source>
        <dbReference type="Proteomes" id="UP000614490"/>
    </source>
</evidence>